<feature type="compositionally biased region" description="Low complexity" evidence="10">
    <location>
        <begin position="407"/>
        <end position="418"/>
    </location>
</feature>
<dbReference type="Gene3D" id="3.30.40.10">
    <property type="entry name" value="Zinc/RING finger domain, C3HC4 (zinc finger)"/>
    <property type="match status" value="2"/>
</dbReference>
<dbReference type="InterPro" id="IPR011011">
    <property type="entry name" value="Znf_FYVE_PHD"/>
</dbReference>
<dbReference type="GO" id="GO:0005634">
    <property type="term" value="C:nucleus"/>
    <property type="evidence" value="ECO:0007669"/>
    <property type="project" value="TreeGrafter"/>
</dbReference>
<feature type="domain" description="PHD-type" evidence="12">
    <location>
        <begin position="2"/>
        <end position="118"/>
    </location>
</feature>
<keyword evidence="8" id="KW-0539">Nucleus</keyword>
<dbReference type="PROSITE" id="PS50089">
    <property type="entry name" value="ZF_RING_2"/>
    <property type="match status" value="1"/>
</dbReference>
<dbReference type="EMBL" id="AXCN02000013">
    <property type="status" value="NOT_ANNOTATED_CDS"/>
    <property type="molecule type" value="Genomic_DNA"/>
</dbReference>
<dbReference type="CDD" id="cd15669">
    <property type="entry name" value="ePHD_PHF7_G2E3_like"/>
    <property type="match status" value="1"/>
</dbReference>
<dbReference type="InterPro" id="IPR051188">
    <property type="entry name" value="PHD-type_Zinc_Finger"/>
</dbReference>
<accession>A0A182Q586</accession>
<evidence type="ECO:0000256" key="6">
    <source>
        <dbReference type="ARBA" id="ARBA00022786"/>
    </source>
</evidence>
<evidence type="ECO:0000259" key="11">
    <source>
        <dbReference type="PROSITE" id="PS50089"/>
    </source>
</evidence>
<dbReference type="STRING" id="69004.A0A182Q586"/>
<evidence type="ECO:0000256" key="1">
    <source>
        <dbReference type="ARBA" id="ARBA00004123"/>
    </source>
</evidence>
<feature type="region of interest" description="Disordered" evidence="10">
    <location>
        <begin position="343"/>
        <end position="428"/>
    </location>
</feature>
<dbReference type="InterPro" id="IPR001841">
    <property type="entry name" value="Znf_RING"/>
</dbReference>
<keyword evidence="14" id="KW-1185">Reference proteome</keyword>
<keyword evidence="5 9" id="KW-0863">Zinc-finger</keyword>
<reference evidence="14" key="1">
    <citation type="submission" date="2014-01" db="EMBL/GenBank/DDBJ databases">
        <title>The Genome Sequence of Anopheles farauti FAR1 (V2).</title>
        <authorList>
            <consortium name="The Broad Institute Genomics Platform"/>
            <person name="Neafsey D.E."/>
            <person name="Besansky N."/>
            <person name="Howell P."/>
            <person name="Walton C."/>
            <person name="Young S.K."/>
            <person name="Zeng Q."/>
            <person name="Gargeya S."/>
            <person name="Fitzgerald M."/>
            <person name="Haas B."/>
            <person name="Abouelleil A."/>
            <person name="Allen A.W."/>
            <person name="Alvarado L."/>
            <person name="Arachchi H.M."/>
            <person name="Berlin A.M."/>
            <person name="Chapman S.B."/>
            <person name="Gainer-Dewar J."/>
            <person name="Goldberg J."/>
            <person name="Griggs A."/>
            <person name="Gujja S."/>
            <person name="Hansen M."/>
            <person name="Howarth C."/>
            <person name="Imamovic A."/>
            <person name="Ireland A."/>
            <person name="Larimer J."/>
            <person name="McCowan C."/>
            <person name="Murphy C."/>
            <person name="Pearson M."/>
            <person name="Poon T.W."/>
            <person name="Priest M."/>
            <person name="Roberts A."/>
            <person name="Saif S."/>
            <person name="Shea T."/>
            <person name="Sisk P."/>
            <person name="Sykes S."/>
            <person name="Wortman J."/>
            <person name="Nusbaum C."/>
            <person name="Birren B."/>
        </authorList>
    </citation>
    <scope>NUCLEOTIDE SEQUENCE [LARGE SCALE GENOMIC DNA]</scope>
    <source>
        <strain evidence="14">FAR1</strain>
    </source>
</reference>
<dbReference type="SUPFAM" id="SSF57850">
    <property type="entry name" value="RING/U-box"/>
    <property type="match status" value="1"/>
</dbReference>
<dbReference type="SUPFAM" id="SSF57903">
    <property type="entry name" value="FYVE/PHD zinc finger"/>
    <property type="match status" value="1"/>
</dbReference>
<dbReference type="Pfam" id="PF13771">
    <property type="entry name" value="zf-HC5HC2H"/>
    <property type="match status" value="1"/>
</dbReference>
<comment type="subcellular location">
    <subcellularLocation>
        <location evidence="1">Nucleus</location>
    </subcellularLocation>
</comment>
<feature type="domain" description="RING-type" evidence="11">
    <location>
        <begin position="133"/>
        <end position="181"/>
    </location>
</feature>
<feature type="compositionally biased region" description="Low complexity" evidence="10">
    <location>
        <begin position="535"/>
        <end position="544"/>
    </location>
</feature>
<evidence type="ECO:0000259" key="12">
    <source>
        <dbReference type="PROSITE" id="PS51805"/>
    </source>
</evidence>
<dbReference type="EnsemblMetazoa" id="AFAF003317-RA">
    <property type="protein sequence ID" value="AFAF003317-PA"/>
    <property type="gene ID" value="AFAF003317"/>
</dbReference>
<keyword evidence="7" id="KW-0862">Zinc</keyword>
<feature type="compositionally biased region" description="Polar residues" evidence="10">
    <location>
        <begin position="625"/>
        <end position="637"/>
    </location>
</feature>
<evidence type="ECO:0000256" key="7">
    <source>
        <dbReference type="ARBA" id="ARBA00022833"/>
    </source>
</evidence>
<dbReference type="InterPro" id="IPR059102">
    <property type="entry name" value="PHD_PHF7/G2E3-like"/>
</dbReference>
<dbReference type="InterPro" id="IPR001965">
    <property type="entry name" value="Znf_PHD"/>
</dbReference>
<evidence type="ECO:0000256" key="8">
    <source>
        <dbReference type="ARBA" id="ARBA00023242"/>
    </source>
</evidence>
<keyword evidence="4" id="KW-0479">Metal-binding</keyword>
<evidence type="ECO:0000256" key="10">
    <source>
        <dbReference type="SAM" id="MobiDB-lite"/>
    </source>
</evidence>
<sequence length="742" mass="82489">MSKVCYLCKSKADDELLYGKFYTKWKITVHYYCLLLSSNLVQNGVNDTVGIFGFLEQDIRRENERTKKSRCYICKKPHANVSCCAKKCLRTFHTVCGIQNRCLSHYTDTFQSWCASHVPLKSEAKPHAPDEPCSICYDEMGPYEKISSIRAPCCKNGWFHQQCLARYAQTAGYFFKCPLCKNEDTFLAEIPLRGVFVPERDAAWELEPNAFQEQLIRPTACDAEKCKCQEGRTKDNHQWRLVVCGSCGSTCRHRQCMEQQISSRTYVCQLCKPIVGDRLVAGDDSSDDSEDDAGSISTESSVSLGMTSNKDGPGSGESGVHCSSSDEILANIQRLSKRRFRIVSSDSERSDSSSSQIRRCVRQNTGKRVRRIVTDESDVDSASAQSEPTSLPMKSETASCVKQLDENSNAPSPSPISAERSPVKEEDDIFRTSEASIFNAERRHTRQWYRLHSEDSEDSNRKRRNSDSSIEPVEPKRLRTCRSSRIISSSDESDKTSSEHELGEKETASIAVRHPVSQTRLEESGSKVNSLKPASESSGSSSEKSITDTLVSAPATGKRLRRQIHDSDSSDESYNSPIRKRRCISSAQYISPPSTPPSMTSDASQPSVGVSASVTNEKAEGKVTPPSNTKQLTPNQVQQSMLHFVTFSDRRRISDGSADETASPASCSRAPPTITRNSAISRKRRRKTNSPKQQTSSKSGDGGESSSPTAAPSAHKPHRKQNHIMEKKAKGQKNILSYFNRC</sequence>
<proteinExistence type="predicted"/>
<evidence type="ECO:0000313" key="14">
    <source>
        <dbReference type="Proteomes" id="UP000075886"/>
    </source>
</evidence>
<reference evidence="13" key="2">
    <citation type="submission" date="2020-05" db="UniProtKB">
        <authorList>
            <consortium name="EnsemblMetazoa"/>
        </authorList>
    </citation>
    <scope>IDENTIFICATION</scope>
    <source>
        <strain evidence="13">FAR1</strain>
    </source>
</reference>
<dbReference type="GO" id="GO:0008270">
    <property type="term" value="F:zinc ion binding"/>
    <property type="evidence" value="ECO:0007669"/>
    <property type="project" value="UniProtKB-KW"/>
</dbReference>
<feature type="compositionally biased region" description="Polar residues" evidence="10">
    <location>
        <begin position="602"/>
        <end position="616"/>
    </location>
</feature>
<dbReference type="PROSITE" id="PS51805">
    <property type="entry name" value="EPHD"/>
    <property type="match status" value="1"/>
</dbReference>
<keyword evidence="6" id="KW-0833">Ubl conjugation pathway</keyword>
<feature type="compositionally biased region" description="Polar residues" evidence="10">
    <location>
        <begin position="380"/>
        <end position="389"/>
    </location>
</feature>
<dbReference type="Proteomes" id="UP000075886">
    <property type="component" value="Unassembled WGS sequence"/>
</dbReference>
<evidence type="ECO:0000256" key="9">
    <source>
        <dbReference type="PROSITE-ProRule" id="PRU00175"/>
    </source>
</evidence>
<keyword evidence="3" id="KW-0808">Transferase</keyword>
<evidence type="ECO:0000313" key="13">
    <source>
        <dbReference type="EnsemblMetazoa" id="AFAF003317-PA"/>
    </source>
</evidence>
<evidence type="ECO:0000256" key="4">
    <source>
        <dbReference type="ARBA" id="ARBA00022723"/>
    </source>
</evidence>
<dbReference type="InterPro" id="IPR042013">
    <property type="entry name" value="PHF7/G2E3_ePHD"/>
</dbReference>
<feature type="compositionally biased region" description="Polar residues" evidence="10">
    <location>
        <begin position="298"/>
        <end position="310"/>
    </location>
</feature>
<organism evidence="13 14">
    <name type="scientific">Anopheles farauti</name>
    <dbReference type="NCBI Taxonomy" id="69004"/>
    <lineage>
        <taxon>Eukaryota</taxon>
        <taxon>Metazoa</taxon>
        <taxon>Ecdysozoa</taxon>
        <taxon>Arthropoda</taxon>
        <taxon>Hexapoda</taxon>
        <taxon>Insecta</taxon>
        <taxon>Pterygota</taxon>
        <taxon>Neoptera</taxon>
        <taxon>Endopterygota</taxon>
        <taxon>Diptera</taxon>
        <taxon>Nematocera</taxon>
        <taxon>Culicoidea</taxon>
        <taxon>Culicidae</taxon>
        <taxon>Anophelinae</taxon>
        <taxon>Anopheles</taxon>
    </lineage>
</organism>
<dbReference type="Pfam" id="PF26054">
    <property type="entry name" value="PHD_G2E3"/>
    <property type="match status" value="1"/>
</dbReference>
<protein>
    <recommendedName>
        <fullName evidence="15">PHD-type domain-containing protein</fullName>
    </recommendedName>
</protein>
<feature type="compositionally biased region" description="Basic and acidic residues" evidence="10">
    <location>
        <begin position="492"/>
        <end position="507"/>
    </location>
</feature>
<dbReference type="VEuPathDB" id="VectorBase:AFAF003317"/>
<comment type="pathway">
    <text evidence="2">Protein modification; protein ubiquitination.</text>
</comment>
<dbReference type="SMART" id="SM00184">
    <property type="entry name" value="RING"/>
    <property type="match status" value="1"/>
</dbReference>
<dbReference type="InterPro" id="IPR034732">
    <property type="entry name" value="EPHD"/>
</dbReference>
<feature type="region of interest" description="Disordered" evidence="10">
    <location>
        <begin position="451"/>
        <end position="637"/>
    </location>
</feature>
<evidence type="ECO:0008006" key="15">
    <source>
        <dbReference type="Google" id="ProtNLM"/>
    </source>
</evidence>
<name>A0A182Q586_9DIPT</name>
<feature type="region of interest" description="Disordered" evidence="10">
    <location>
        <begin position="652"/>
        <end position="742"/>
    </location>
</feature>
<evidence type="ECO:0000256" key="5">
    <source>
        <dbReference type="ARBA" id="ARBA00022771"/>
    </source>
</evidence>
<feature type="compositionally biased region" description="Basic residues" evidence="10">
    <location>
        <begin position="359"/>
        <end position="371"/>
    </location>
</feature>
<evidence type="ECO:0000256" key="3">
    <source>
        <dbReference type="ARBA" id="ARBA00022679"/>
    </source>
</evidence>
<feature type="compositionally biased region" description="Low complexity" evidence="10">
    <location>
        <begin position="696"/>
        <end position="707"/>
    </location>
</feature>
<dbReference type="CDD" id="cd16448">
    <property type="entry name" value="RING-H2"/>
    <property type="match status" value="1"/>
</dbReference>
<dbReference type="SMART" id="SM00249">
    <property type="entry name" value="PHD"/>
    <property type="match status" value="3"/>
</dbReference>
<feature type="compositionally biased region" description="Basic and acidic residues" evidence="10">
    <location>
        <begin position="451"/>
        <end position="460"/>
    </location>
</feature>
<dbReference type="AlphaFoldDB" id="A0A182Q586"/>
<dbReference type="PANTHER" id="PTHR12420">
    <property type="entry name" value="PHD FINGER PROTEIN"/>
    <property type="match status" value="1"/>
</dbReference>
<dbReference type="InterPro" id="IPR013083">
    <property type="entry name" value="Znf_RING/FYVE/PHD"/>
</dbReference>
<evidence type="ECO:0000256" key="2">
    <source>
        <dbReference type="ARBA" id="ARBA00004906"/>
    </source>
</evidence>
<feature type="region of interest" description="Disordered" evidence="10">
    <location>
        <begin position="282"/>
        <end position="323"/>
    </location>
</feature>
<feature type="compositionally biased region" description="Acidic residues" evidence="10">
    <location>
        <begin position="284"/>
        <end position="293"/>
    </location>
</feature>
<dbReference type="PANTHER" id="PTHR12420:SF42">
    <property type="entry name" value="G2_M PHASE-SPECIFIC E3 UBIQUITIN-PROTEIN LIGASE"/>
    <property type="match status" value="1"/>
</dbReference>